<gene>
    <name evidence="2" type="ORF">I6H70_09785</name>
</gene>
<protein>
    <submittedName>
        <fullName evidence="2">Uncharacterized protein</fullName>
    </submittedName>
</protein>
<accession>A0A9X7V7Z9</accession>
<dbReference type="RefSeq" id="WP_200293855.1">
    <property type="nucleotide sequence ID" value="NZ_CP067013.1"/>
</dbReference>
<feature type="transmembrane region" description="Helical" evidence="1">
    <location>
        <begin position="71"/>
        <end position="94"/>
    </location>
</feature>
<sequence length="200" mass="21495">MLVVLGMAISRMGNHDLAHLFGMAGVTLGLTVAMRARGRFGITILGSRGVTAAQALLGLAVVIVITNRLGYLSIGSSGAVFTILILLAGISWIARQLSGEGGNIRWEPFVAMNMTLAVSWVWEGIIQPHVTVYGGPPSGSVNGWQVFADFIGAIVGWRLAIYIITVFEGSTPGGAEVWRLLRRRLLLQLGNLTIRNEKRN</sequence>
<organism evidence="2 3">
    <name type="scientific">Stutzerimonas balearica</name>
    <dbReference type="NCBI Taxonomy" id="74829"/>
    <lineage>
        <taxon>Bacteria</taxon>
        <taxon>Pseudomonadati</taxon>
        <taxon>Pseudomonadota</taxon>
        <taxon>Gammaproteobacteria</taxon>
        <taxon>Pseudomonadales</taxon>
        <taxon>Pseudomonadaceae</taxon>
        <taxon>Stutzerimonas</taxon>
    </lineage>
</organism>
<evidence type="ECO:0000313" key="3">
    <source>
        <dbReference type="Proteomes" id="UP000595933"/>
    </source>
</evidence>
<evidence type="ECO:0000313" key="2">
    <source>
        <dbReference type="EMBL" id="QQN52666.1"/>
    </source>
</evidence>
<reference evidence="2 3" key="1">
    <citation type="submission" date="2020-12" db="EMBL/GenBank/DDBJ databases">
        <title>FDA dAtabase for Regulatory Grade micrObial Sequences (FDA-ARGOS): Supporting development and validation of Infectious Disease Dx tests.</title>
        <authorList>
            <person name="Sproer C."/>
            <person name="Gronow S."/>
            <person name="Severitt S."/>
            <person name="Schroder I."/>
            <person name="Tallon L."/>
            <person name="Sadzewicz L."/>
            <person name="Zhao X."/>
            <person name="Boylan J."/>
            <person name="Ott S."/>
            <person name="Bowen H."/>
            <person name="Vavikolanu K."/>
            <person name="Mehta A."/>
            <person name="Aluvathingal J."/>
            <person name="Nadendla S."/>
            <person name="Lowell S."/>
            <person name="Myers T."/>
            <person name="Yan Y."/>
            <person name="Sichtig H."/>
        </authorList>
    </citation>
    <scope>NUCLEOTIDE SEQUENCE [LARGE SCALE GENOMIC DNA]</scope>
    <source>
        <strain evidence="2 3">FDAARGOS_1013</strain>
    </source>
</reference>
<proteinExistence type="predicted"/>
<dbReference type="EMBL" id="CP067013">
    <property type="protein sequence ID" value="QQN52666.1"/>
    <property type="molecule type" value="Genomic_DNA"/>
</dbReference>
<feature type="transmembrane region" description="Helical" evidence="1">
    <location>
        <begin position="17"/>
        <end position="33"/>
    </location>
</feature>
<feature type="transmembrane region" description="Helical" evidence="1">
    <location>
        <begin position="45"/>
        <end position="65"/>
    </location>
</feature>
<keyword evidence="1" id="KW-1133">Transmembrane helix</keyword>
<keyword evidence="1" id="KW-0472">Membrane</keyword>
<name>A0A9X7V7Z9_9GAMM</name>
<dbReference type="Proteomes" id="UP000595933">
    <property type="component" value="Chromosome"/>
</dbReference>
<dbReference type="AlphaFoldDB" id="A0A9X7V7Z9"/>
<keyword evidence="1" id="KW-0812">Transmembrane</keyword>
<evidence type="ECO:0000256" key="1">
    <source>
        <dbReference type="SAM" id="Phobius"/>
    </source>
</evidence>